<evidence type="ECO:0000313" key="3">
    <source>
        <dbReference type="Proteomes" id="UP000233551"/>
    </source>
</evidence>
<keyword evidence="3" id="KW-1185">Reference proteome</keyword>
<evidence type="ECO:0000256" key="1">
    <source>
        <dbReference type="SAM" id="MobiDB-lite"/>
    </source>
</evidence>
<name>A0A2I0JG64_PUNGR</name>
<dbReference type="AlphaFoldDB" id="A0A2I0JG64"/>
<organism evidence="2 3">
    <name type="scientific">Punica granatum</name>
    <name type="common">Pomegranate</name>
    <dbReference type="NCBI Taxonomy" id="22663"/>
    <lineage>
        <taxon>Eukaryota</taxon>
        <taxon>Viridiplantae</taxon>
        <taxon>Streptophyta</taxon>
        <taxon>Embryophyta</taxon>
        <taxon>Tracheophyta</taxon>
        <taxon>Spermatophyta</taxon>
        <taxon>Magnoliopsida</taxon>
        <taxon>eudicotyledons</taxon>
        <taxon>Gunneridae</taxon>
        <taxon>Pentapetalae</taxon>
        <taxon>rosids</taxon>
        <taxon>malvids</taxon>
        <taxon>Myrtales</taxon>
        <taxon>Lythraceae</taxon>
        <taxon>Punica</taxon>
    </lineage>
</organism>
<accession>A0A2I0JG64</accession>
<dbReference type="Proteomes" id="UP000233551">
    <property type="component" value="Unassembled WGS sequence"/>
</dbReference>
<proteinExistence type="predicted"/>
<reference evidence="2 3" key="1">
    <citation type="submission" date="2017-11" db="EMBL/GenBank/DDBJ databases">
        <title>De-novo sequencing of pomegranate (Punica granatum L.) genome.</title>
        <authorList>
            <person name="Akparov Z."/>
            <person name="Amiraslanov A."/>
            <person name="Hajiyeva S."/>
            <person name="Abbasov M."/>
            <person name="Kaur K."/>
            <person name="Hamwieh A."/>
            <person name="Solovyev V."/>
            <person name="Salamov A."/>
            <person name="Braich B."/>
            <person name="Kosarev P."/>
            <person name="Mahmoud A."/>
            <person name="Hajiyev E."/>
            <person name="Babayeva S."/>
            <person name="Izzatullayeva V."/>
            <person name="Mammadov A."/>
            <person name="Mammadov A."/>
            <person name="Sharifova S."/>
            <person name="Ojaghi J."/>
            <person name="Eynullazada K."/>
            <person name="Bayramov B."/>
            <person name="Abdulazimova A."/>
            <person name="Shahmuradov I."/>
        </authorList>
    </citation>
    <scope>NUCLEOTIDE SEQUENCE [LARGE SCALE GENOMIC DNA]</scope>
    <source>
        <strain evidence="3">cv. AG2017</strain>
        <tissue evidence="2">Leaf</tissue>
    </source>
</reference>
<dbReference type="EMBL" id="PGOL01001713">
    <property type="protein sequence ID" value="PKI55265.1"/>
    <property type="molecule type" value="Genomic_DNA"/>
</dbReference>
<gene>
    <name evidence="2" type="ORF">CRG98_024281</name>
</gene>
<sequence>MTNDVILILFPLEVEIELSFDKGRHFGQLQPLALPASSQTKYEQARRDDFDLMQVLGWIYHKIKQSSSFSSSSAEHPENIRSIAPKNIRSMSPLESTNRVKDNSSDNPRTSLANRTAIGTPGNNPKPANISIC</sequence>
<feature type="compositionally biased region" description="Polar residues" evidence="1">
    <location>
        <begin position="105"/>
        <end position="114"/>
    </location>
</feature>
<feature type="region of interest" description="Disordered" evidence="1">
    <location>
        <begin position="67"/>
        <end position="133"/>
    </location>
</feature>
<evidence type="ECO:0000313" key="2">
    <source>
        <dbReference type="EMBL" id="PKI55265.1"/>
    </source>
</evidence>
<comment type="caution">
    <text evidence="2">The sequence shown here is derived from an EMBL/GenBank/DDBJ whole genome shotgun (WGS) entry which is preliminary data.</text>
</comment>
<protein>
    <submittedName>
        <fullName evidence="2">Uncharacterized protein</fullName>
    </submittedName>
</protein>